<dbReference type="InterPro" id="IPR014752">
    <property type="entry name" value="Arrestin-like_C"/>
</dbReference>
<gene>
    <name evidence="1" type="ORF">K452DRAFT_315988</name>
</gene>
<accession>A0A6A6BSN5</accession>
<sequence>MATSSAEDAFQIVLDNTQTQAQADAVVYSEGDVVRGSVRIDSSRLGPSCVSVSFKGRAISHIVVSSGNNTYKTLIGKSILFQYEAELFAGEDIGALTNANDAFVALPFQFRFPSAVQGARQMGNRLGTQLAPSASFAHSPGHALPPSISTRIAGRI</sequence>
<name>A0A6A6BSN5_9PEZI</name>
<dbReference type="EMBL" id="ML995477">
    <property type="protein sequence ID" value="KAF2145837.1"/>
    <property type="molecule type" value="Genomic_DNA"/>
</dbReference>
<proteinExistence type="predicted"/>
<dbReference type="RefSeq" id="XP_033401549.1">
    <property type="nucleotide sequence ID" value="XM_033543911.1"/>
</dbReference>
<dbReference type="Proteomes" id="UP000799438">
    <property type="component" value="Unassembled WGS sequence"/>
</dbReference>
<evidence type="ECO:0000313" key="2">
    <source>
        <dbReference type="Proteomes" id="UP000799438"/>
    </source>
</evidence>
<reference evidence="1" key="1">
    <citation type="journal article" date="2020" name="Stud. Mycol.">
        <title>101 Dothideomycetes genomes: a test case for predicting lifestyles and emergence of pathogens.</title>
        <authorList>
            <person name="Haridas S."/>
            <person name="Albert R."/>
            <person name="Binder M."/>
            <person name="Bloem J."/>
            <person name="Labutti K."/>
            <person name="Salamov A."/>
            <person name="Andreopoulos B."/>
            <person name="Baker S."/>
            <person name="Barry K."/>
            <person name="Bills G."/>
            <person name="Bluhm B."/>
            <person name="Cannon C."/>
            <person name="Castanera R."/>
            <person name="Culley D."/>
            <person name="Daum C."/>
            <person name="Ezra D."/>
            <person name="Gonzalez J."/>
            <person name="Henrissat B."/>
            <person name="Kuo A."/>
            <person name="Liang C."/>
            <person name="Lipzen A."/>
            <person name="Lutzoni F."/>
            <person name="Magnuson J."/>
            <person name="Mondo S."/>
            <person name="Nolan M."/>
            <person name="Ohm R."/>
            <person name="Pangilinan J."/>
            <person name="Park H.-J."/>
            <person name="Ramirez L."/>
            <person name="Alfaro M."/>
            <person name="Sun H."/>
            <person name="Tritt A."/>
            <person name="Yoshinaga Y."/>
            <person name="Zwiers L.-H."/>
            <person name="Turgeon B."/>
            <person name="Goodwin S."/>
            <person name="Spatafora J."/>
            <person name="Crous P."/>
            <person name="Grigoriev I."/>
        </authorList>
    </citation>
    <scope>NUCLEOTIDE SEQUENCE</scope>
    <source>
        <strain evidence="1">CBS 121167</strain>
    </source>
</reference>
<dbReference type="Gene3D" id="2.60.40.640">
    <property type="match status" value="1"/>
</dbReference>
<evidence type="ECO:0008006" key="3">
    <source>
        <dbReference type="Google" id="ProtNLM"/>
    </source>
</evidence>
<protein>
    <recommendedName>
        <fullName evidence="3">Arrestin-like N-terminal domain-containing protein</fullName>
    </recommendedName>
</protein>
<evidence type="ECO:0000313" key="1">
    <source>
        <dbReference type="EMBL" id="KAF2145837.1"/>
    </source>
</evidence>
<dbReference type="GeneID" id="54301408"/>
<keyword evidence="2" id="KW-1185">Reference proteome</keyword>
<dbReference type="OrthoDB" id="3934839at2759"/>
<dbReference type="AlphaFoldDB" id="A0A6A6BSN5"/>
<organism evidence="1 2">
    <name type="scientific">Aplosporella prunicola CBS 121167</name>
    <dbReference type="NCBI Taxonomy" id="1176127"/>
    <lineage>
        <taxon>Eukaryota</taxon>
        <taxon>Fungi</taxon>
        <taxon>Dikarya</taxon>
        <taxon>Ascomycota</taxon>
        <taxon>Pezizomycotina</taxon>
        <taxon>Dothideomycetes</taxon>
        <taxon>Dothideomycetes incertae sedis</taxon>
        <taxon>Botryosphaeriales</taxon>
        <taxon>Aplosporellaceae</taxon>
        <taxon>Aplosporella</taxon>
    </lineage>
</organism>